<comment type="similarity">
    <text evidence="1">Belongs to the sigma-70 factor family. ECF subfamily.</text>
</comment>
<dbReference type="NCBIfam" id="TIGR02937">
    <property type="entry name" value="sigma70-ECF"/>
    <property type="match status" value="1"/>
</dbReference>
<dbReference type="SUPFAM" id="SSF88946">
    <property type="entry name" value="Sigma2 domain of RNA polymerase sigma factors"/>
    <property type="match status" value="1"/>
</dbReference>
<dbReference type="GO" id="GO:0006352">
    <property type="term" value="P:DNA-templated transcription initiation"/>
    <property type="evidence" value="ECO:0007669"/>
    <property type="project" value="InterPro"/>
</dbReference>
<keyword evidence="3" id="KW-0731">Sigma factor</keyword>
<evidence type="ECO:0000256" key="4">
    <source>
        <dbReference type="ARBA" id="ARBA00023125"/>
    </source>
</evidence>
<dbReference type="Pfam" id="PF08281">
    <property type="entry name" value="Sigma70_r4_2"/>
    <property type="match status" value="1"/>
</dbReference>
<dbReference type="STRING" id="519424.AZF04_16950"/>
<dbReference type="InterPro" id="IPR036388">
    <property type="entry name" value="WH-like_DNA-bd_sf"/>
</dbReference>
<keyword evidence="5" id="KW-0804">Transcription</keyword>
<dbReference type="Gene3D" id="1.10.1740.10">
    <property type="match status" value="1"/>
</dbReference>
<dbReference type="Gene3D" id="1.10.10.10">
    <property type="entry name" value="Winged helix-like DNA-binding domain superfamily/Winged helix DNA-binding domain"/>
    <property type="match status" value="1"/>
</dbReference>
<protein>
    <submittedName>
        <fullName evidence="8">RNA polymerase subunit sigma</fullName>
    </submittedName>
</protein>
<proteinExistence type="inferred from homology"/>
<keyword evidence="4" id="KW-0238">DNA-binding</keyword>
<evidence type="ECO:0000256" key="2">
    <source>
        <dbReference type="ARBA" id="ARBA00023015"/>
    </source>
</evidence>
<accession>A0A161PJ76</accession>
<sequence>MNIEEIYSLYVNDVYNYLYSLCKDKNKAEDLMQDTFYKAHVSLMSRDIQDIKPWLFKVAYYTYIDSIRKEKREVIKDDIDIVNYKTPEDITVDNSSYQTLLNLLDRLLPNEKHAILLCDIQDCTYEQASVILDLKINTLKSHLYRGRNKMREFIKKEKKNNG</sequence>
<keyword evidence="9" id="KW-1185">Reference proteome</keyword>
<dbReference type="AlphaFoldDB" id="A0A161PJ76"/>
<dbReference type="PANTHER" id="PTHR43133:SF52">
    <property type="entry name" value="ECF RNA POLYMERASE SIGMA FACTOR SIGL"/>
    <property type="match status" value="1"/>
</dbReference>
<dbReference type="Proteomes" id="UP000075806">
    <property type="component" value="Unassembled WGS sequence"/>
</dbReference>
<dbReference type="NCBIfam" id="NF007226">
    <property type="entry name" value="PRK09644.1"/>
    <property type="match status" value="1"/>
</dbReference>
<dbReference type="InterPro" id="IPR007627">
    <property type="entry name" value="RNA_pol_sigma70_r2"/>
</dbReference>
<dbReference type="PANTHER" id="PTHR43133">
    <property type="entry name" value="RNA POLYMERASE ECF-TYPE SIGMA FACTO"/>
    <property type="match status" value="1"/>
</dbReference>
<dbReference type="SUPFAM" id="SSF88659">
    <property type="entry name" value="Sigma3 and sigma4 domains of RNA polymerase sigma factors"/>
    <property type="match status" value="1"/>
</dbReference>
<reference evidence="8" key="1">
    <citation type="submission" date="2016-02" db="EMBL/GenBank/DDBJ databases">
        <title>Genome sequence of Bacillus trypoxylicola KCTC 13244(T).</title>
        <authorList>
            <person name="Jeong H."/>
            <person name="Park S.-H."/>
            <person name="Choi S.-K."/>
        </authorList>
    </citation>
    <scope>NUCLEOTIDE SEQUENCE [LARGE SCALE GENOMIC DNA]</scope>
    <source>
        <strain evidence="8">KCTC 13244</strain>
    </source>
</reference>
<keyword evidence="2" id="KW-0805">Transcription regulation</keyword>
<evidence type="ECO:0000259" key="7">
    <source>
        <dbReference type="Pfam" id="PF08281"/>
    </source>
</evidence>
<dbReference type="InterPro" id="IPR013249">
    <property type="entry name" value="RNA_pol_sigma70_r4_t2"/>
</dbReference>
<evidence type="ECO:0000256" key="1">
    <source>
        <dbReference type="ARBA" id="ARBA00010641"/>
    </source>
</evidence>
<evidence type="ECO:0000313" key="8">
    <source>
        <dbReference type="EMBL" id="KYG33411.1"/>
    </source>
</evidence>
<dbReference type="InterPro" id="IPR013325">
    <property type="entry name" value="RNA_pol_sigma_r2"/>
</dbReference>
<dbReference type="GO" id="GO:0003677">
    <property type="term" value="F:DNA binding"/>
    <property type="evidence" value="ECO:0007669"/>
    <property type="project" value="UniProtKB-KW"/>
</dbReference>
<name>A0A161PJ76_9BACI</name>
<dbReference type="OrthoDB" id="9795666at2"/>
<dbReference type="EMBL" id="LTAO01000007">
    <property type="protein sequence ID" value="KYG33411.1"/>
    <property type="molecule type" value="Genomic_DNA"/>
</dbReference>
<gene>
    <name evidence="8" type="ORF">AZF04_16950</name>
</gene>
<comment type="caution">
    <text evidence="8">The sequence shown here is derived from an EMBL/GenBank/DDBJ whole genome shotgun (WGS) entry which is preliminary data.</text>
</comment>
<feature type="domain" description="RNA polymerase sigma-70 region 2" evidence="6">
    <location>
        <begin position="7"/>
        <end position="72"/>
    </location>
</feature>
<dbReference type="GO" id="GO:0016987">
    <property type="term" value="F:sigma factor activity"/>
    <property type="evidence" value="ECO:0007669"/>
    <property type="project" value="UniProtKB-KW"/>
</dbReference>
<evidence type="ECO:0000256" key="5">
    <source>
        <dbReference type="ARBA" id="ARBA00023163"/>
    </source>
</evidence>
<dbReference type="InterPro" id="IPR014284">
    <property type="entry name" value="RNA_pol_sigma-70_dom"/>
</dbReference>
<organism evidence="8 9">
    <name type="scientific">Alkalihalobacillus trypoxylicola</name>
    <dbReference type="NCBI Taxonomy" id="519424"/>
    <lineage>
        <taxon>Bacteria</taxon>
        <taxon>Bacillati</taxon>
        <taxon>Bacillota</taxon>
        <taxon>Bacilli</taxon>
        <taxon>Bacillales</taxon>
        <taxon>Bacillaceae</taxon>
        <taxon>Alkalihalobacillus</taxon>
    </lineage>
</organism>
<dbReference type="InterPro" id="IPR013324">
    <property type="entry name" value="RNA_pol_sigma_r3/r4-like"/>
</dbReference>
<evidence type="ECO:0000313" key="9">
    <source>
        <dbReference type="Proteomes" id="UP000075806"/>
    </source>
</evidence>
<evidence type="ECO:0000256" key="3">
    <source>
        <dbReference type="ARBA" id="ARBA00023082"/>
    </source>
</evidence>
<dbReference type="Pfam" id="PF04542">
    <property type="entry name" value="Sigma70_r2"/>
    <property type="match status" value="1"/>
</dbReference>
<dbReference type="InterPro" id="IPR039425">
    <property type="entry name" value="RNA_pol_sigma-70-like"/>
</dbReference>
<evidence type="ECO:0000259" key="6">
    <source>
        <dbReference type="Pfam" id="PF04542"/>
    </source>
</evidence>
<feature type="domain" description="RNA polymerase sigma factor 70 region 4 type 2" evidence="7">
    <location>
        <begin position="98"/>
        <end position="150"/>
    </location>
</feature>